<reference evidence="3 4" key="1">
    <citation type="journal article" date="2018" name="Int. J. Syst. Evol. Microbiol.">
        <title>Glycomyces paridis sp. nov., isolated from the medicinal plant Paris polyphylla.</title>
        <authorList>
            <person name="Fang X.M."/>
            <person name="Bai J.L."/>
            <person name="Su J."/>
            <person name="Zhao L.L."/>
            <person name="Liu H.Y."/>
            <person name="Ma B.P."/>
            <person name="Zhang Y.Q."/>
            <person name="Yu L.Y."/>
        </authorList>
    </citation>
    <scope>NUCLEOTIDE SEQUENCE [LARGE SCALE GENOMIC DNA]</scope>
    <source>
        <strain evidence="3 4">CPCC 204357</strain>
    </source>
</reference>
<keyword evidence="4" id="KW-1185">Reference proteome</keyword>
<evidence type="ECO:0000256" key="1">
    <source>
        <dbReference type="SAM" id="SignalP"/>
    </source>
</evidence>
<accession>A0A4S8PDB8</accession>
<dbReference type="RefSeq" id="WP_136531306.1">
    <property type="nucleotide sequence ID" value="NZ_STGX01000015.1"/>
</dbReference>
<dbReference type="OrthoDB" id="5196645at2"/>
<dbReference type="PANTHER" id="PTHR24094">
    <property type="entry name" value="SECRETED PROTEIN"/>
    <property type="match status" value="1"/>
</dbReference>
<evidence type="ECO:0000259" key="2">
    <source>
        <dbReference type="Pfam" id="PF07510"/>
    </source>
</evidence>
<dbReference type="AlphaFoldDB" id="A0A4S8PDB8"/>
<dbReference type="Pfam" id="PF07510">
    <property type="entry name" value="GmrSD_C"/>
    <property type="match status" value="1"/>
</dbReference>
<keyword evidence="1" id="KW-0732">Signal</keyword>
<dbReference type="EMBL" id="STGX01000015">
    <property type="protein sequence ID" value="THV26229.1"/>
    <property type="molecule type" value="Genomic_DNA"/>
</dbReference>
<dbReference type="PANTHER" id="PTHR24094:SF15">
    <property type="entry name" value="AMP-DEPENDENT SYNTHETASE_LIGASE DOMAIN-CONTAINING PROTEIN-RELATED"/>
    <property type="match status" value="1"/>
</dbReference>
<evidence type="ECO:0000313" key="3">
    <source>
        <dbReference type="EMBL" id="THV26229.1"/>
    </source>
</evidence>
<keyword evidence="3" id="KW-0540">Nuclease</keyword>
<name>A0A4S8PDB8_9ACTN</name>
<sequence>MRVSRLVLLLPLVFVAGCQDVADLLDEATSAPAGTGTGSQVSDDFSATAPFTVTVDAVALTASIEALTVAAEANEGYDRSLFPHWRDDDGNGCDARDDVLVAQERTGALSEADCDGAMSGEWVSMYDGETVTDSGDLDIDHFVPLKEAWGSGAGEWTTEDRQSYANWTGNAWHLIAVTASSNRSKSDQDPAEWMPEDEAVWCAYAWAWVEVKTEWHLSVDEAERDALLDVAAGC</sequence>
<dbReference type="InterPro" id="IPR011089">
    <property type="entry name" value="GmrSD_C"/>
</dbReference>
<feature type="signal peptide" evidence="1">
    <location>
        <begin position="1"/>
        <end position="21"/>
    </location>
</feature>
<feature type="chain" id="PRO_5020938253" evidence="1">
    <location>
        <begin position="22"/>
        <end position="234"/>
    </location>
</feature>
<organism evidence="3 4">
    <name type="scientific">Glycomyces paridis</name>
    <dbReference type="NCBI Taxonomy" id="2126555"/>
    <lineage>
        <taxon>Bacteria</taxon>
        <taxon>Bacillati</taxon>
        <taxon>Actinomycetota</taxon>
        <taxon>Actinomycetes</taxon>
        <taxon>Glycomycetales</taxon>
        <taxon>Glycomycetaceae</taxon>
        <taxon>Glycomyces</taxon>
    </lineage>
</organism>
<dbReference type="Proteomes" id="UP000305792">
    <property type="component" value="Unassembled WGS sequence"/>
</dbReference>
<proteinExistence type="predicted"/>
<comment type="caution">
    <text evidence="3">The sequence shown here is derived from an EMBL/GenBank/DDBJ whole genome shotgun (WGS) entry which is preliminary data.</text>
</comment>
<feature type="domain" description="GmrSD restriction endonucleases C-terminal" evidence="2">
    <location>
        <begin position="131"/>
        <end position="229"/>
    </location>
</feature>
<dbReference type="PROSITE" id="PS51257">
    <property type="entry name" value="PROKAR_LIPOPROTEIN"/>
    <property type="match status" value="1"/>
</dbReference>
<gene>
    <name evidence="3" type="ORF">E9998_19220</name>
</gene>
<evidence type="ECO:0000313" key="4">
    <source>
        <dbReference type="Proteomes" id="UP000305792"/>
    </source>
</evidence>
<protein>
    <submittedName>
        <fullName evidence="3">HNH endonuclease</fullName>
    </submittedName>
</protein>
<dbReference type="GO" id="GO:0004519">
    <property type="term" value="F:endonuclease activity"/>
    <property type="evidence" value="ECO:0007669"/>
    <property type="project" value="UniProtKB-KW"/>
</dbReference>
<keyword evidence="3" id="KW-0378">Hydrolase</keyword>
<keyword evidence="3" id="KW-0255">Endonuclease</keyword>